<gene>
    <name evidence="10" type="ORF">G6F64_008111</name>
</gene>
<accession>A0A9P6X5H3</accession>
<proteinExistence type="predicted"/>
<dbReference type="OrthoDB" id="2146436at2759"/>
<dbReference type="EMBL" id="JAANQT010001284">
    <property type="protein sequence ID" value="KAG1305781.1"/>
    <property type="molecule type" value="Genomic_DNA"/>
</dbReference>
<protein>
    <recommendedName>
        <fullName evidence="9">Copper acquisition factor BIM1-like domain-containing protein</fullName>
    </recommendedName>
</protein>
<evidence type="ECO:0000256" key="2">
    <source>
        <dbReference type="ARBA" id="ARBA00022475"/>
    </source>
</evidence>
<keyword evidence="4" id="KW-0472">Membrane</keyword>
<feature type="signal peptide" evidence="8">
    <location>
        <begin position="1"/>
        <end position="22"/>
    </location>
</feature>
<dbReference type="AlphaFoldDB" id="A0A9P6X5H3"/>
<organism evidence="10 11">
    <name type="scientific">Rhizopus oryzae</name>
    <name type="common">Mucormycosis agent</name>
    <name type="synonym">Rhizopus arrhizus var. delemar</name>
    <dbReference type="NCBI Taxonomy" id="64495"/>
    <lineage>
        <taxon>Eukaryota</taxon>
        <taxon>Fungi</taxon>
        <taxon>Fungi incertae sedis</taxon>
        <taxon>Mucoromycota</taxon>
        <taxon>Mucoromycotina</taxon>
        <taxon>Mucoromycetes</taxon>
        <taxon>Mucorales</taxon>
        <taxon>Mucorineae</taxon>
        <taxon>Rhizopodaceae</taxon>
        <taxon>Rhizopus</taxon>
    </lineage>
</organism>
<keyword evidence="6" id="KW-0449">Lipoprotein</keyword>
<comment type="subcellular location">
    <subcellularLocation>
        <location evidence="1">Cell membrane</location>
    </subcellularLocation>
    <subcellularLocation>
        <location evidence="7">Endomembrane system</location>
        <topology evidence="7">Lipid-anchor</topology>
    </subcellularLocation>
</comment>
<dbReference type="GO" id="GO:0005886">
    <property type="term" value="C:plasma membrane"/>
    <property type="evidence" value="ECO:0007669"/>
    <property type="project" value="UniProtKB-SubCell"/>
</dbReference>
<dbReference type="CDD" id="cd21176">
    <property type="entry name" value="LPMO_auxiliary-like"/>
    <property type="match status" value="1"/>
</dbReference>
<sequence>MYHRAIQVICIGLIALQSMGLAHFTMTYPSSRGFNEDQESISPCGGFNTASSERVVLPLQNAFVEINSGHTSYSYEINAITGNSTVQVGKGSRSYPQAACLPLQLTDSIKNGTSTTLQIVYNGGDGLLYQCVDVLFSSSAPNFNTSACVNADGSSTTSNSTTTTTTSSASSMHVGGAFTFMTALFTYLLI</sequence>
<dbReference type="Proteomes" id="UP000716291">
    <property type="component" value="Unassembled WGS sequence"/>
</dbReference>
<evidence type="ECO:0000256" key="1">
    <source>
        <dbReference type="ARBA" id="ARBA00004236"/>
    </source>
</evidence>
<keyword evidence="11" id="KW-1185">Reference proteome</keyword>
<name>A0A9P6X5H3_RHIOR</name>
<evidence type="ECO:0000259" key="9">
    <source>
        <dbReference type="Pfam" id="PF20238"/>
    </source>
</evidence>
<keyword evidence="2" id="KW-1003">Cell membrane</keyword>
<evidence type="ECO:0000256" key="6">
    <source>
        <dbReference type="ARBA" id="ARBA00023288"/>
    </source>
</evidence>
<evidence type="ECO:0000256" key="8">
    <source>
        <dbReference type="SAM" id="SignalP"/>
    </source>
</evidence>
<dbReference type="PANTHER" id="PTHR34992">
    <property type="entry name" value="HYPHAL ANASTAMOSIS-7 PROTEIN"/>
    <property type="match status" value="1"/>
</dbReference>
<feature type="domain" description="Copper acquisition factor BIM1-like" evidence="9">
    <location>
        <begin position="22"/>
        <end position="152"/>
    </location>
</feature>
<dbReference type="InterPro" id="IPR046936">
    <property type="entry name" value="BIM1-like"/>
</dbReference>
<comment type="caution">
    <text evidence="10">The sequence shown here is derived from an EMBL/GenBank/DDBJ whole genome shotgun (WGS) entry which is preliminary data.</text>
</comment>
<dbReference type="InterPro" id="IPR046530">
    <property type="entry name" value="BIM1-like_dom"/>
</dbReference>
<keyword evidence="3 8" id="KW-0732">Signal</keyword>
<keyword evidence="5" id="KW-0325">Glycoprotein</keyword>
<dbReference type="GO" id="GO:0012505">
    <property type="term" value="C:endomembrane system"/>
    <property type="evidence" value="ECO:0007669"/>
    <property type="project" value="UniProtKB-SubCell"/>
</dbReference>
<feature type="chain" id="PRO_5040314009" description="Copper acquisition factor BIM1-like domain-containing protein" evidence="8">
    <location>
        <begin position="23"/>
        <end position="190"/>
    </location>
</feature>
<reference evidence="10" key="1">
    <citation type="journal article" date="2020" name="Microb. Genom.">
        <title>Genetic diversity of clinical and environmental Mucorales isolates obtained from an investigation of mucormycosis cases among solid organ transplant recipients.</title>
        <authorList>
            <person name="Nguyen M.H."/>
            <person name="Kaul D."/>
            <person name="Muto C."/>
            <person name="Cheng S.J."/>
            <person name="Richter R.A."/>
            <person name="Bruno V.M."/>
            <person name="Liu G."/>
            <person name="Beyhan S."/>
            <person name="Sundermann A.J."/>
            <person name="Mounaud S."/>
            <person name="Pasculle A.W."/>
            <person name="Nierman W.C."/>
            <person name="Driscoll E."/>
            <person name="Cumbie R."/>
            <person name="Clancy C.J."/>
            <person name="Dupont C.L."/>
        </authorList>
    </citation>
    <scope>NUCLEOTIDE SEQUENCE</scope>
    <source>
        <strain evidence="10">GL11</strain>
    </source>
</reference>
<evidence type="ECO:0000256" key="7">
    <source>
        <dbReference type="ARBA" id="ARBA00037868"/>
    </source>
</evidence>
<evidence type="ECO:0000313" key="11">
    <source>
        <dbReference type="Proteomes" id="UP000716291"/>
    </source>
</evidence>
<evidence type="ECO:0000256" key="4">
    <source>
        <dbReference type="ARBA" id="ARBA00023136"/>
    </source>
</evidence>
<evidence type="ECO:0000313" key="10">
    <source>
        <dbReference type="EMBL" id="KAG1305781.1"/>
    </source>
</evidence>
<evidence type="ECO:0000256" key="5">
    <source>
        <dbReference type="ARBA" id="ARBA00023180"/>
    </source>
</evidence>
<dbReference type="Pfam" id="PF20238">
    <property type="entry name" value="BIM1-like_dom"/>
    <property type="match status" value="1"/>
</dbReference>
<evidence type="ECO:0000256" key="3">
    <source>
        <dbReference type="ARBA" id="ARBA00022729"/>
    </source>
</evidence>